<dbReference type="Proteomes" id="UP001218218">
    <property type="component" value="Unassembled WGS sequence"/>
</dbReference>
<sequence length="752" mass="85170">MKARVKRIAARIRTAIRWVLGRAGSPAGVPETYKHKKGGVISDQTRDCFMDLMALDHIPASRVASAFKRVASCLGIEVEDDVDRRSARRIQKEGGLAAKLQFAQAAKDAQGITLSGDGTSHKNEQYETRNATVITKEGDRFHFFLGVKMALDGLVEIIEELYQLLHDSGMATDADVREFWNLVTGFHSDHAEDQKKLFRLLKALKERMEREVFNLAFKCGQQAVDKAGGPAKWDAMSRADQSRIYAEARAQLLRDIGQKDFDALSEEERDDVDLFLWAGCAMHKDMNAFKGAVAGMEAYWEANGLEGPVQQPNRDNDATMSLNPDSAAAKRAREKTRSGAVKLASNCGICFRHKDRKRGQQDTLRFHFDTEFGFNLCFPDTNNTRFQSHMEACAVLITYHDFFIEFLDYVRNNKQSRKLNHLEANIYKAMHCDFTLHELCVTSSLGANMSHLTGSFDGLPWSHPAAVLAVQQHLSTLPHLRGLMVAMLKAARETWVRFSAEYAEGSEIAKATTLQRLRAWMEKTNDLCELDFGIFRQTSRKNPNLSLVVHNSREMYARNGTAAYIRQCSPAMRKFFRRMARLQDESGANIQQRREIVQVRKAAADKRSERAEGLTQKKRQRKEKQARVIPVLTVTESIHLAGLAMRTEGYMTLERINEQLQWLFEHGVTCVPKQINQRGKGRTERLTLWLKGVSKYVHSGAVRGPEVDAVDDFDDNRPVDEDSAIAKALDDDEDDGDEELYDSEEEWYKGDT</sequence>
<feature type="region of interest" description="Disordered" evidence="1">
    <location>
        <begin position="724"/>
        <end position="752"/>
    </location>
</feature>
<proteinExistence type="predicted"/>
<accession>A0AAD7EVD6</accession>
<comment type="caution">
    <text evidence="2">The sequence shown here is derived from an EMBL/GenBank/DDBJ whole genome shotgun (WGS) entry which is preliminary data.</text>
</comment>
<dbReference type="EMBL" id="JARIHO010000010">
    <property type="protein sequence ID" value="KAJ7354132.1"/>
    <property type="molecule type" value="Genomic_DNA"/>
</dbReference>
<protein>
    <submittedName>
        <fullName evidence="2">Uncharacterized protein</fullName>
    </submittedName>
</protein>
<evidence type="ECO:0000313" key="2">
    <source>
        <dbReference type="EMBL" id="KAJ7354132.1"/>
    </source>
</evidence>
<organism evidence="2 3">
    <name type="scientific">Mycena albidolilacea</name>
    <dbReference type="NCBI Taxonomy" id="1033008"/>
    <lineage>
        <taxon>Eukaryota</taxon>
        <taxon>Fungi</taxon>
        <taxon>Dikarya</taxon>
        <taxon>Basidiomycota</taxon>
        <taxon>Agaricomycotina</taxon>
        <taxon>Agaricomycetes</taxon>
        <taxon>Agaricomycetidae</taxon>
        <taxon>Agaricales</taxon>
        <taxon>Marasmiineae</taxon>
        <taxon>Mycenaceae</taxon>
        <taxon>Mycena</taxon>
    </lineage>
</organism>
<reference evidence="2" key="1">
    <citation type="submission" date="2023-03" db="EMBL/GenBank/DDBJ databases">
        <title>Massive genome expansion in bonnet fungi (Mycena s.s.) driven by repeated elements and novel gene families across ecological guilds.</title>
        <authorList>
            <consortium name="Lawrence Berkeley National Laboratory"/>
            <person name="Harder C.B."/>
            <person name="Miyauchi S."/>
            <person name="Viragh M."/>
            <person name="Kuo A."/>
            <person name="Thoen E."/>
            <person name="Andreopoulos B."/>
            <person name="Lu D."/>
            <person name="Skrede I."/>
            <person name="Drula E."/>
            <person name="Henrissat B."/>
            <person name="Morin E."/>
            <person name="Kohler A."/>
            <person name="Barry K."/>
            <person name="LaButti K."/>
            <person name="Morin E."/>
            <person name="Salamov A."/>
            <person name="Lipzen A."/>
            <person name="Mereny Z."/>
            <person name="Hegedus B."/>
            <person name="Baldrian P."/>
            <person name="Stursova M."/>
            <person name="Weitz H."/>
            <person name="Taylor A."/>
            <person name="Grigoriev I.V."/>
            <person name="Nagy L.G."/>
            <person name="Martin F."/>
            <person name="Kauserud H."/>
        </authorList>
    </citation>
    <scope>NUCLEOTIDE SEQUENCE</scope>
    <source>
        <strain evidence="2">CBHHK002</strain>
    </source>
</reference>
<keyword evidence="3" id="KW-1185">Reference proteome</keyword>
<name>A0AAD7EVD6_9AGAR</name>
<evidence type="ECO:0000313" key="3">
    <source>
        <dbReference type="Proteomes" id="UP001218218"/>
    </source>
</evidence>
<dbReference type="AlphaFoldDB" id="A0AAD7EVD6"/>
<feature type="compositionally biased region" description="Acidic residues" evidence="1">
    <location>
        <begin position="730"/>
        <end position="745"/>
    </location>
</feature>
<gene>
    <name evidence="2" type="ORF">DFH08DRAFT_804057</name>
</gene>
<evidence type="ECO:0000256" key="1">
    <source>
        <dbReference type="SAM" id="MobiDB-lite"/>
    </source>
</evidence>